<evidence type="ECO:0000313" key="3">
    <source>
        <dbReference type="EMBL" id="GAA4668213.1"/>
    </source>
</evidence>
<keyword evidence="4" id="KW-1185">Reference proteome</keyword>
<dbReference type="RefSeq" id="WP_345261995.1">
    <property type="nucleotide sequence ID" value="NZ_BAABIM010000001.1"/>
</dbReference>
<accession>A0ABP8VQM9</accession>
<proteinExistence type="predicted"/>
<feature type="signal peptide" evidence="2">
    <location>
        <begin position="1"/>
        <end position="23"/>
    </location>
</feature>
<feature type="chain" id="PRO_5047481599" evidence="2">
    <location>
        <begin position="24"/>
        <end position="250"/>
    </location>
</feature>
<reference evidence="4" key="1">
    <citation type="journal article" date="2019" name="Int. J. Syst. Evol. Microbiol.">
        <title>The Global Catalogue of Microorganisms (GCM) 10K type strain sequencing project: providing services to taxonomists for standard genome sequencing and annotation.</title>
        <authorList>
            <consortium name="The Broad Institute Genomics Platform"/>
            <consortium name="The Broad Institute Genome Sequencing Center for Infectious Disease"/>
            <person name="Wu L."/>
            <person name="Ma J."/>
        </authorList>
    </citation>
    <scope>NUCLEOTIDE SEQUENCE [LARGE SCALE GENOMIC DNA]</scope>
    <source>
        <strain evidence="4">JCM 18127</strain>
    </source>
</reference>
<protein>
    <submittedName>
        <fullName evidence="3">Uncharacterized protein</fullName>
    </submittedName>
</protein>
<comment type="caution">
    <text evidence="3">The sequence shown here is derived from an EMBL/GenBank/DDBJ whole genome shotgun (WGS) entry which is preliminary data.</text>
</comment>
<evidence type="ECO:0000256" key="1">
    <source>
        <dbReference type="SAM" id="MobiDB-lite"/>
    </source>
</evidence>
<dbReference type="Proteomes" id="UP001500621">
    <property type="component" value="Unassembled WGS sequence"/>
</dbReference>
<dbReference type="EMBL" id="BAABIM010000001">
    <property type="protein sequence ID" value="GAA4668213.1"/>
    <property type="molecule type" value="Genomic_DNA"/>
</dbReference>
<evidence type="ECO:0000313" key="4">
    <source>
        <dbReference type="Proteomes" id="UP001500621"/>
    </source>
</evidence>
<feature type="region of interest" description="Disordered" evidence="1">
    <location>
        <begin position="24"/>
        <end position="44"/>
    </location>
</feature>
<name>A0ABP8VQM9_9ACTN</name>
<organism evidence="3 4">
    <name type="scientific">Nocardioides nanhaiensis</name>
    <dbReference type="NCBI Taxonomy" id="1476871"/>
    <lineage>
        <taxon>Bacteria</taxon>
        <taxon>Bacillati</taxon>
        <taxon>Actinomycetota</taxon>
        <taxon>Actinomycetes</taxon>
        <taxon>Propionibacteriales</taxon>
        <taxon>Nocardioidaceae</taxon>
        <taxon>Nocardioides</taxon>
    </lineage>
</organism>
<gene>
    <name evidence="3" type="ORF">GCM10023226_00140</name>
</gene>
<keyword evidence="2" id="KW-0732">Signal</keyword>
<evidence type="ECO:0000256" key="2">
    <source>
        <dbReference type="SAM" id="SignalP"/>
    </source>
</evidence>
<sequence>MTPPTRAPLGAALLIALLLPACGDDPTDGSDGGDGTGPDGWAIATDPLDEDVVMGEASLDGTEVELADGTVVDLGEPPETFVVAGEGVYAVPVLPGLDGGADDDRFAELVLATTDGVGGTGAHPLPESLRTSPDGRYLGFIDLGEDPYAEPADAVVVDLTEGTEVVRSPDGMGEAGQDLEAVYAESDPTVFAVTEERAYVDAAGPVYSYALPSGEQTLEAEQSEDVYDTDWWEAMEAGGFTQFYRDGTGG</sequence>